<proteinExistence type="predicted"/>
<keyword evidence="11" id="KW-1185">Reference proteome</keyword>
<name>A0ABP0UFV6_9BRYO</name>
<feature type="transmembrane region" description="Helical" evidence="7">
    <location>
        <begin position="470"/>
        <end position="489"/>
    </location>
</feature>
<evidence type="ECO:0000256" key="2">
    <source>
        <dbReference type="ARBA" id="ARBA00022692"/>
    </source>
</evidence>
<feature type="transmembrane region" description="Helical" evidence="7">
    <location>
        <begin position="527"/>
        <end position="551"/>
    </location>
</feature>
<protein>
    <recommendedName>
        <fullName evidence="12">Nodulin-like domain-containing protein</fullName>
    </recommendedName>
</protein>
<feature type="transmembrane region" description="Helical" evidence="7">
    <location>
        <begin position="400"/>
        <end position="419"/>
    </location>
</feature>
<evidence type="ECO:0008006" key="12">
    <source>
        <dbReference type="Google" id="ProtNLM"/>
    </source>
</evidence>
<feature type="transmembrane region" description="Helical" evidence="7">
    <location>
        <begin position="240"/>
        <end position="265"/>
    </location>
</feature>
<feature type="region of interest" description="Disordered" evidence="6">
    <location>
        <begin position="210"/>
        <end position="231"/>
    </location>
</feature>
<sequence>MVLEMRGNSALKAHENARWAGMVASSWVQATVGVCYCFGLYSPMLKEFLGYNQAQLNTLGFAKDLGTYVAVFQGLAVDVIPVWGFLALGSIQSFVGYGVLWLVLSGRIAPPPYWMVCVLLAVGSNGGPWLDTVNIVVNLRNFPHKRGAVTGVLKCCFGLSSAIFSLLYAAILHSDSPASFLLLAASVITGVCFLASPFIRPVTPAASPELELDDEDDDDDDDNFSSSSSSAASTNKFSFLWFYFVLFAFTLYLLAAALLTSLGFINTLATQVIACGMIFFLGAPLFLPTLIAKFSKRRYQNRTGVAAPAAREPFLLPRDQQCHSHCPHRVDVEDFPAQTKNHSEVAAPVVQILASVEEEEEAAAKAVRSLAEAVEEANNVEEEFAGHEPEMNLIQAVTKLEYWLLFLSFLIGSGTAVTAQNNLGQLGEAQGLNNVTVFVTLISTMSSLGRLGGGIISDYGVRLAAIPRPIWMAIAQAGLVFAHLLLATALPGSLYPASILTGISFGILWAVIVPTTSELFGLKHIGLLYSTITISSALGSFLFSSLVGPLFDRERQRETEMGKNTLWTYNSEAATIPTSSSEHSSAAAAAAASFSSFLLEDSSSSSSVRLLQQAATAAEGKCSGAHCFRLAFIIMAAVCAVGVFINLALAARTRSLYKSLHKRQNSNSTTTTTTTTTTTFHHDCQSDLPSPS</sequence>
<feature type="transmembrane region" description="Helical" evidence="7">
    <location>
        <begin position="495"/>
        <end position="515"/>
    </location>
</feature>
<evidence type="ECO:0000259" key="8">
    <source>
        <dbReference type="Pfam" id="PF06813"/>
    </source>
</evidence>
<feature type="transmembrane region" description="Helical" evidence="7">
    <location>
        <begin position="148"/>
        <end position="172"/>
    </location>
</feature>
<feature type="transmembrane region" description="Helical" evidence="7">
    <location>
        <begin position="82"/>
        <end position="104"/>
    </location>
</feature>
<dbReference type="Pfam" id="PF23262">
    <property type="entry name" value="NFD4_C"/>
    <property type="match status" value="1"/>
</dbReference>
<evidence type="ECO:0000313" key="10">
    <source>
        <dbReference type="EMBL" id="CAK9219748.1"/>
    </source>
</evidence>
<evidence type="ECO:0000256" key="1">
    <source>
        <dbReference type="ARBA" id="ARBA00004141"/>
    </source>
</evidence>
<evidence type="ECO:0000259" key="9">
    <source>
        <dbReference type="Pfam" id="PF23262"/>
    </source>
</evidence>
<dbReference type="Pfam" id="PF06813">
    <property type="entry name" value="Nodulin-like"/>
    <property type="match status" value="1"/>
</dbReference>
<dbReference type="Gene3D" id="1.20.1250.20">
    <property type="entry name" value="MFS general substrate transporter like domains"/>
    <property type="match status" value="2"/>
</dbReference>
<organism evidence="10 11">
    <name type="scientific">Sphagnum troendelagicum</name>
    <dbReference type="NCBI Taxonomy" id="128251"/>
    <lineage>
        <taxon>Eukaryota</taxon>
        <taxon>Viridiplantae</taxon>
        <taxon>Streptophyta</taxon>
        <taxon>Embryophyta</taxon>
        <taxon>Bryophyta</taxon>
        <taxon>Sphagnophytina</taxon>
        <taxon>Sphagnopsida</taxon>
        <taxon>Sphagnales</taxon>
        <taxon>Sphagnaceae</taxon>
        <taxon>Sphagnum</taxon>
    </lineage>
</organism>
<accession>A0ABP0UFV6</accession>
<dbReference type="SUPFAM" id="SSF103473">
    <property type="entry name" value="MFS general substrate transporter"/>
    <property type="match status" value="2"/>
</dbReference>
<feature type="transmembrane region" description="Helical" evidence="7">
    <location>
        <begin position="271"/>
        <end position="292"/>
    </location>
</feature>
<keyword evidence="5" id="KW-0175">Coiled coil</keyword>
<feature type="transmembrane region" description="Helical" evidence="7">
    <location>
        <begin position="20"/>
        <end position="41"/>
    </location>
</feature>
<reference evidence="10" key="1">
    <citation type="submission" date="2024-02" db="EMBL/GenBank/DDBJ databases">
        <authorList>
            <consortium name="ELIXIR-Norway"/>
            <consortium name="Elixir Norway"/>
        </authorList>
    </citation>
    <scope>NUCLEOTIDE SEQUENCE</scope>
</reference>
<dbReference type="InterPro" id="IPR010658">
    <property type="entry name" value="Nodulin-like"/>
</dbReference>
<gene>
    <name evidence="10" type="ORF">CSSPTR1EN2_LOCUS14817</name>
</gene>
<feature type="coiled-coil region" evidence="5">
    <location>
        <begin position="353"/>
        <end position="383"/>
    </location>
</feature>
<keyword evidence="4 7" id="KW-0472">Membrane</keyword>
<feature type="domain" description="NFD4 C-terminal" evidence="9">
    <location>
        <begin position="397"/>
        <end position="555"/>
    </location>
</feature>
<dbReference type="PANTHER" id="PTHR21576:SF158">
    <property type="entry name" value="RIBOSOMAL RNA-PROCESSING PROTEIN 12-LIKE CONSERVED DOMAIN-CONTAINING PROTEIN"/>
    <property type="match status" value="1"/>
</dbReference>
<dbReference type="InterPro" id="IPR056555">
    <property type="entry name" value="NFD4_C"/>
</dbReference>
<dbReference type="InterPro" id="IPR036259">
    <property type="entry name" value="MFS_trans_sf"/>
</dbReference>
<evidence type="ECO:0000256" key="6">
    <source>
        <dbReference type="SAM" id="MobiDB-lite"/>
    </source>
</evidence>
<evidence type="ECO:0000313" key="11">
    <source>
        <dbReference type="Proteomes" id="UP001497512"/>
    </source>
</evidence>
<evidence type="ECO:0000256" key="3">
    <source>
        <dbReference type="ARBA" id="ARBA00022989"/>
    </source>
</evidence>
<feature type="transmembrane region" description="Helical" evidence="7">
    <location>
        <begin position="178"/>
        <end position="199"/>
    </location>
</feature>
<evidence type="ECO:0000256" key="5">
    <source>
        <dbReference type="SAM" id="Coils"/>
    </source>
</evidence>
<comment type="subcellular location">
    <subcellularLocation>
        <location evidence="1">Membrane</location>
        <topology evidence="1">Multi-pass membrane protein</topology>
    </subcellularLocation>
</comment>
<feature type="domain" description="Nodulin-like" evidence="8">
    <location>
        <begin position="18"/>
        <end position="288"/>
    </location>
</feature>
<feature type="compositionally biased region" description="Acidic residues" evidence="6">
    <location>
        <begin position="210"/>
        <end position="223"/>
    </location>
</feature>
<feature type="region of interest" description="Disordered" evidence="6">
    <location>
        <begin position="661"/>
        <end position="692"/>
    </location>
</feature>
<dbReference type="Proteomes" id="UP001497512">
    <property type="component" value="Chromosome 3"/>
</dbReference>
<keyword evidence="2 7" id="KW-0812">Transmembrane</keyword>
<dbReference type="EMBL" id="OZ019895">
    <property type="protein sequence ID" value="CAK9219748.1"/>
    <property type="molecule type" value="Genomic_DNA"/>
</dbReference>
<dbReference type="PANTHER" id="PTHR21576">
    <property type="entry name" value="UNCHARACTERIZED NODULIN-LIKE PROTEIN"/>
    <property type="match status" value="1"/>
</dbReference>
<evidence type="ECO:0000256" key="7">
    <source>
        <dbReference type="SAM" id="Phobius"/>
    </source>
</evidence>
<feature type="compositionally biased region" description="Low complexity" evidence="6">
    <location>
        <begin position="669"/>
        <end position="679"/>
    </location>
</feature>
<feature type="transmembrane region" description="Helical" evidence="7">
    <location>
        <begin position="630"/>
        <end position="651"/>
    </location>
</feature>
<feature type="transmembrane region" description="Helical" evidence="7">
    <location>
        <begin position="431"/>
        <end position="449"/>
    </location>
</feature>
<evidence type="ECO:0000256" key="4">
    <source>
        <dbReference type="ARBA" id="ARBA00023136"/>
    </source>
</evidence>
<keyword evidence="3 7" id="KW-1133">Transmembrane helix</keyword>